<gene>
    <name evidence="2" type="ORF">JR316_010545</name>
</gene>
<dbReference type="PANTHER" id="PTHR41252:SF1">
    <property type="entry name" value="BLR2505 PROTEIN"/>
    <property type="match status" value="1"/>
</dbReference>
<protein>
    <recommendedName>
        <fullName evidence="1">SnoaL-like domain-containing protein</fullName>
    </recommendedName>
</protein>
<organism evidence="2">
    <name type="scientific">Psilocybe cubensis</name>
    <name type="common">Psychedelic mushroom</name>
    <name type="synonym">Stropharia cubensis</name>
    <dbReference type="NCBI Taxonomy" id="181762"/>
    <lineage>
        <taxon>Eukaryota</taxon>
        <taxon>Fungi</taxon>
        <taxon>Dikarya</taxon>
        <taxon>Basidiomycota</taxon>
        <taxon>Agaricomycotina</taxon>
        <taxon>Agaricomycetes</taxon>
        <taxon>Agaricomycetidae</taxon>
        <taxon>Agaricales</taxon>
        <taxon>Agaricineae</taxon>
        <taxon>Strophariaceae</taxon>
        <taxon>Psilocybe</taxon>
    </lineage>
</organism>
<comment type="caution">
    <text evidence="2">The sequence shown here is derived from an EMBL/GenBank/DDBJ whole genome shotgun (WGS) entry which is preliminary data.</text>
</comment>
<dbReference type="Gene3D" id="3.10.450.50">
    <property type="match status" value="1"/>
</dbReference>
<name>A0A8H8CHE1_PSICU</name>
<dbReference type="AlphaFoldDB" id="A0A8H8CHE1"/>
<dbReference type="InterPro" id="IPR032710">
    <property type="entry name" value="NTF2-like_dom_sf"/>
</dbReference>
<accession>A0A8H8CHE1</accession>
<evidence type="ECO:0000259" key="1">
    <source>
        <dbReference type="Pfam" id="PF12680"/>
    </source>
</evidence>
<dbReference type="Pfam" id="PF12680">
    <property type="entry name" value="SnoaL_2"/>
    <property type="match status" value="1"/>
</dbReference>
<feature type="domain" description="SnoaL-like" evidence="1">
    <location>
        <begin position="10"/>
        <end position="117"/>
    </location>
</feature>
<dbReference type="InterPro" id="IPR037401">
    <property type="entry name" value="SnoaL-like"/>
</dbReference>
<dbReference type="PANTHER" id="PTHR41252">
    <property type="entry name" value="BLR2505 PROTEIN"/>
    <property type="match status" value="1"/>
</dbReference>
<dbReference type="EMBL" id="JAFIQS010000011">
    <property type="protein sequence ID" value="KAG5164899.1"/>
    <property type="molecule type" value="Genomic_DNA"/>
</dbReference>
<reference evidence="2" key="1">
    <citation type="submission" date="2021-02" db="EMBL/GenBank/DDBJ databases">
        <title>Psilocybe cubensis genome.</title>
        <authorList>
            <person name="Mckernan K.J."/>
            <person name="Crawford S."/>
            <person name="Trippe A."/>
            <person name="Kane L.T."/>
            <person name="Mclaughlin S."/>
        </authorList>
    </citation>
    <scope>NUCLEOTIDE SEQUENCE [LARGE SCALE GENOMIC DNA]</scope>
    <source>
        <strain evidence="2">MGC-MH-2018</strain>
    </source>
</reference>
<dbReference type="SUPFAM" id="SSF54427">
    <property type="entry name" value="NTF2-like"/>
    <property type="match status" value="1"/>
</dbReference>
<evidence type="ECO:0000313" key="2">
    <source>
        <dbReference type="EMBL" id="KAG5164899.1"/>
    </source>
</evidence>
<sequence>MSAEENRRIVSQFISIFQNRNYDDFLAISSPDATWWISGPQEKLPFFGTHLLVNRVPYLKEAFGKANAISYDVRSITASEQDVVVEYLAKADGPAEGQHYENEILTKFTLKDGKIIDVREYLDTNPIFQYLAAAA</sequence>
<proteinExistence type="predicted"/>
<dbReference type="OrthoDB" id="4646138at2759"/>